<dbReference type="InterPro" id="IPR012337">
    <property type="entry name" value="RNaseH-like_sf"/>
</dbReference>
<reference evidence="2" key="3">
    <citation type="submission" date="2025-09" db="UniProtKB">
        <authorList>
            <consortium name="Ensembl"/>
        </authorList>
    </citation>
    <scope>IDENTIFICATION</scope>
</reference>
<dbReference type="Ensembl" id="ENSAPET00000009900.1">
    <property type="protein sequence ID" value="ENSAPEP00000009637.1"/>
    <property type="gene ID" value="ENSAPEG00000006922.1"/>
</dbReference>
<dbReference type="STRING" id="161767.ENSAPEP00000009637"/>
<dbReference type="Proteomes" id="UP000265080">
    <property type="component" value="Chromosome 18"/>
</dbReference>
<accession>A0A3P8SBX7</accession>
<dbReference type="PANTHER" id="PTHR45913:SF10">
    <property type="entry name" value="DUF4371 DOMAIN-CONTAINING PROTEIN"/>
    <property type="match status" value="1"/>
</dbReference>
<keyword evidence="3" id="KW-1185">Reference proteome</keyword>
<reference evidence="2 3" key="1">
    <citation type="submission" date="2018-03" db="EMBL/GenBank/DDBJ databases">
        <title>Finding Nemo's genes: A chromosome-scale reference assembly of the genome of the orange clownfish Amphiprion percula.</title>
        <authorList>
            <person name="Lehmann R."/>
        </authorList>
    </citation>
    <scope>NUCLEOTIDE SEQUENCE</scope>
</reference>
<name>A0A3P8SBX7_AMPPE</name>
<evidence type="ECO:0000313" key="2">
    <source>
        <dbReference type="Ensembl" id="ENSAPEP00000009637.1"/>
    </source>
</evidence>
<dbReference type="InterPro" id="IPR008906">
    <property type="entry name" value="HATC_C_dom"/>
</dbReference>
<dbReference type="GeneTree" id="ENSGT01060000249970"/>
<reference evidence="2" key="2">
    <citation type="submission" date="2025-08" db="UniProtKB">
        <authorList>
            <consortium name="Ensembl"/>
        </authorList>
    </citation>
    <scope>IDENTIFICATION</scope>
</reference>
<dbReference type="PANTHER" id="PTHR45913">
    <property type="entry name" value="EPM2A-INTERACTING PROTEIN 1"/>
    <property type="match status" value="1"/>
</dbReference>
<evidence type="ECO:0000259" key="1">
    <source>
        <dbReference type="Pfam" id="PF05699"/>
    </source>
</evidence>
<protein>
    <recommendedName>
        <fullName evidence="1">HAT C-terminal dimerisation domain-containing protein</fullName>
    </recommendedName>
</protein>
<dbReference type="AlphaFoldDB" id="A0A3P8SBX7"/>
<dbReference type="GO" id="GO:0046983">
    <property type="term" value="F:protein dimerization activity"/>
    <property type="evidence" value="ECO:0007669"/>
    <property type="project" value="InterPro"/>
</dbReference>
<organism evidence="2 3">
    <name type="scientific">Amphiprion percula</name>
    <name type="common">Orange clownfish</name>
    <name type="synonym">Lutjanus percula</name>
    <dbReference type="NCBI Taxonomy" id="161767"/>
    <lineage>
        <taxon>Eukaryota</taxon>
        <taxon>Metazoa</taxon>
        <taxon>Chordata</taxon>
        <taxon>Craniata</taxon>
        <taxon>Vertebrata</taxon>
        <taxon>Euteleostomi</taxon>
        <taxon>Actinopterygii</taxon>
        <taxon>Neopterygii</taxon>
        <taxon>Teleostei</taxon>
        <taxon>Neoteleostei</taxon>
        <taxon>Acanthomorphata</taxon>
        <taxon>Ovalentaria</taxon>
        <taxon>Pomacentridae</taxon>
        <taxon>Amphiprion</taxon>
    </lineage>
</organism>
<dbReference type="Pfam" id="PF05699">
    <property type="entry name" value="Dimer_Tnp_hAT"/>
    <property type="match status" value="1"/>
</dbReference>
<sequence length="187" mass="20979">MCVFLNLGLQGRDKTVIDLVELTRAFQVKLNMFAADLSAGRMLHFPTLQKRNPPPEVTAAMTNLVAQLKENFARRLDGLAVSTEVMHFTKDPFAVVPEENLSNRAKEVVHDNVHQFPNLKKLAVTVLSMFGSTYVCESSFSHMNAIKTNLRCSLHDSTLHNCLRIALTTYEPNVAAIVQNKKCHFSH</sequence>
<proteinExistence type="predicted"/>
<dbReference type="SUPFAM" id="SSF53098">
    <property type="entry name" value="Ribonuclease H-like"/>
    <property type="match status" value="1"/>
</dbReference>
<dbReference type="OMA" id="FERCITI"/>
<feature type="domain" description="HAT C-terminal dimerisation" evidence="1">
    <location>
        <begin position="111"/>
        <end position="160"/>
    </location>
</feature>
<evidence type="ECO:0000313" key="3">
    <source>
        <dbReference type="Proteomes" id="UP000265080"/>
    </source>
</evidence>